<gene>
    <name evidence="3" type="ordered locus">bgla_2g07410</name>
</gene>
<dbReference type="eggNOG" id="COG2916">
    <property type="taxonomic scope" value="Bacteria"/>
</dbReference>
<evidence type="ECO:0000313" key="4">
    <source>
        <dbReference type="Proteomes" id="UP000008316"/>
    </source>
</evidence>
<feature type="domain" description="DNA-binding protein H-NS-like C-terminal" evidence="2">
    <location>
        <begin position="85"/>
        <end position="115"/>
    </location>
</feature>
<reference evidence="3 4" key="1">
    <citation type="journal article" date="2011" name="J. Bacteriol.">
        <title>Complete genome sequence of Burkholderia gladioli BSR3.</title>
        <authorList>
            <person name="Seo Y.S."/>
            <person name="Lim J."/>
            <person name="Choi B.S."/>
            <person name="Kim H."/>
            <person name="Goo E."/>
            <person name="Lee B."/>
            <person name="Lim J.S."/>
            <person name="Choi I.Y."/>
            <person name="Moon J.S."/>
            <person name="Kim J."/>
            <person name="Hwang I."/>
        </authorList>
    </citation>
    <scope>NUCLEOTIDE SEQUENCE [LARGE SCALE GENOMIC DNA]</scope>
    <source>
        <strain evidence="3 4">BSR3</strain>
    </source>
</reference>
<evidence type="ECO:0000259" key="2">
    <source>
        <dbReference type="Pfam" id="PF00816"/>
    </source>
</evidence>
<proteinExistence type="predicted"/>
<feature type="region of interest" description="Disordered" evidence="1">
    <location>
        <begin position="1"/>
        <end position="22"/>
    </location>
</feature>
<dbReference type="HOGENOM" id="CLU_117503_5_1_4"/>
<sequence length="121" mass="13934">MMKITKLNGRTGGTRPHDGKHQFPERVAEFGDRYQNLEKEMDAAHKHEVSKVINCIVKLISIYKLSIEDIAGAISDQHPANRRKARYMDPMSGRTWCGRGRQPVWMKGRDPEEFLLPEDVD</sequence>
<dbReference type="AlphaFoldDB" id="F2LKY1"/>
<evidence type="ECO:0000313" key="3">
    <source>
        <dbReference type="EMBL" id="AEA63209.1"/>
    </source>
</evidence>
<evidence type="ECO:0000256" key="1">
    <source>
        <dbReference type="SAM" id="MobiDB-lite"/>
    </source>
</evidence>
<protein>
    <submittedName>
        <fullName evidence="3">Putative HNS-like protein</fullName>
    </submittedName>
</protein>
<dbReference type="Proteomes" id="UP000008316">
    <property type="component" value="Chromosome 2"/>
</dbReference>
<dbReference type="KEGG" id="bgd:bgla_2g07410"/>
<accession>F2LKY1</accession>
<name>F2LKY1_BURGS</name>
<dbReference type="EMBL" id="CP002600">
    <property type="protein sequence ID" value="AEA63209.1"/>
    <property type="molecule type" value="Genomic_DNA"/>
</dbReference>
<keyword evidence="4" id="KW-1185">Reference proteome</keyword>
<dbReference type="SUPFAM" id="SSF81273">
    <property type="entry name" value="H-NS histone-like proteins"/>
    <property type="match status" value="1"/>
</dbReference>
<dbReference type="GO" id="GO:0003677">
    <property type="term" value="F:DNA binding"/>
    <property type="evidence" value="ECO:0007669"/>
    <property type="project" value="InterPro"/>
</dbReference>
<dbReference type="Gene3D" id="4.10.430.30">
    <property type="match status" value="1"/>
</dbReference>
<organism evidence="3 4">
    <name type="scientific">Burkholderia gladioli (strain BSR3)</name>
    <dbReference type="NCBI Taxonomy" id="999541"/>
    <lineage>
        <taxon>Bacteria</taxon>
        <taxon>Pseudomonadati</taxon>
        <taxon>Pseudomonadota</taxon>
        <taxon>Betaproteobacteria</taxon>
        <taxon>Burkholderiales</taxon>
        <taxon>Burkholderiaceae</taxon>
        <taxon>Burkholderia</taxon>
    </lineage>
</organism>
<dbReference type="Pfam" id="PF00816">
    <property type="entry name" value="Histone_HNS"/>
    <property type="match status" value="1"/>
</dbReference>
<dbReference type="STRING" id="999541.bgla_2g07410"/>
<dbReference type="InterPro" id="IPR027444">
    <property type="entry name" value="H-NS_C_dom"/>
</dbReference>